<dbReference type="InterPro" id="IPR001878">
    <property type="entry name" value="Znf_CCHC"/>
</dbReference>
<dbReference type="GO" id="GO:0008270">
    <property type="term" value="F:zinc ion binding"/>
    <property type="evidence" value="ECO:0007669"/>
    <property type="project" value="UniProtKB-KW"/>
</dbReference>
<dbReference type="Gene3D" id="4.10.60.10">
    <property type="entry name" value="Zinc finger, CCHC-type"/>
    <property type="match status" value="1"/>
</dbReference>
<dbReference type="SUPFAM" id="SSF57756">
    <property type="entry name" value="Retrovirus zinc finger-like domains"/>
    <property type="match status" value="1"/>
</dbReference>
<keyword evidence="1" id="KW-0862">Zinc</keyword>
<accession>A0A9J6F9J5</accession>
<proteinExistence type="predicted"/>
<dbReference type="Proteomes" id="UP000821866">
    <property type="component" value="Chromosome 1"/>
</dbReference>
<feature type="region of interest" description="Disordered" evidence="2">
    <location>
        <begin position="89"/>
        <end position="170"/>
    </location>
</feature>
<feature type="compositionally biased region" description="Basic and acidic residues" evidence="2">
    <location>
        <begin position="1"/>
        <end position="13"/>
    </location>
</feature>
<evidence type="ECO:0000259" key="3">
    <source>
        <dbReference type="PROSITE" id="PS50158"/>
    </source>
</evidence>
<evidence type="ECO:0000256" key="2">
    <source>
        <dbReference type="SAM" id="MobiDB-lite"/>
    </source>
</evidence>
<gene>
    <name evidence="4" type="ORF">HPB51_025155</name>
</gene>
<reference evidence="4" key="1">
    <citation type="journal article" date="2020" name="Cell">
        <title>Large-Scale Comparative Analyses of Tick Genomes Elucidate Their Genetic Diversity and Vector Capacities.</title>
        <authorList>
            <consortium name="Tick Genome and Microbiome Consortium (TIGMIC)"/>
            <person name="Jia N."/>
            <person name="Wang J."/>
            <person name="Shi W."/>
            <person name="Du L."/>
            <person name="Sun Y."/>
            <person name="Zhan W."/>
            <person name="Jiang J.F."/>
            <person name="Wang Q."/>
            <person name="Zhang B."/>
            <person name="Ji P."/>
            <person name="Bell-Sakyi L."/>
            <person name="Cui X.M."/>
            <person name="Yuan T.T."/>
            <person name="Jiang B.G."/>
            <person name="Yang W.F."/>
            <person name="Lam T.T."/>
            <person name="Chang Q.C."/>
            <person name="Ding S.J."/>
            <person name="Wang X.J."/>
            <person name="Zhu J.G."/>
            <person name="Ruan X.D."/>
            <person name="Zhao L."/>
            <person name="Wei J.T."/>
            <person name="Ye R.Z."/>
            <person name="Que T.C."/>
            <person name="Du C.H."/>
            <person name="Zhou Y.H."/>
            <person name="Cheng J.X."/>
            <person name="Dai P.F."/>
            <person name="Guo W.B."/>
            <person name="Han X.H."/>
            <person name="Huang E.J."/>
            <person name="Li L.F."/>
            <person name="Wei W."/>
            <person name="Gao Y.C."/>
            <person name="Liu J.Z."/>
            <person name="Shao H.Z."/>
            <person name="Wang X."/>
            <person name="Wang C.C."/>
            <person name="Yang T.C."/>
            <person name="Huo Q.B."/>
            <person name="Li W."/>
            <person name="Chen H.Y."/>
            <person name="Chen S.E."/>
            <person name="Zhou L.G."/>
            <person name="Ni X.B."/>
            <person name="Tian J.H."/>
            <person name="Sheng Y."/>
            <person name="Liu T."/>
            <person name="Pan Y.S."/>
            <person name="Xia L.Y."/>
            <person name="Li J."/>
            <person name="Zhao F."/>
            <person name="Cao W.C."/>
        </authorList>
    </citation>
    <scope>NUCLEOTIDE SEQUENCE</scope>
    <source>
        <strain evidence="4">Rmic-2018</strain>
    </source>
</reference>
<evidence type="ECO:0000256" key="1">
    <source>
        <dbReference type="PROSITE-ProRule" id="PRU00047"/>
    </source>
</evidence>
<name>A0A9J6F9J5_RHIMP</name>
<dbReference type="AlphaFoldDB" id="A0A9J6F9J5"/>
<keyword evidence="1" id="KW-0479">Metal-binding</keyword>
<dbReference type="PROSITE" id="PS50158">
    <property type="entry name" value="ZF_CCHC"/>
    <property type="match status" value="1"/>
</dbReference>
<comment type="caution">
    <text evidence="4">The sequence shown here is derived from an EMBL/GenBank/DDBJ whole genome shotgun (WGS) entry which is preliminary data.</text>
</comment>
<feature type="region of interest" description="Disordered" evidence="2">
    <location>
        <begin position="1"/>
        <end position="37"/>
    </location>
</feature>
<feature type="domain" description="CCHC-type" evidence="3">
    <location>
        <begin position="80"/>
        <end position="93"/>
    </location>
</feature>
<dbReference type="GO" id="GO:0003676">
    <property type="term" value="F:nucleic acid binding"/>
    <property type="evidence" value="ECO:0007669"/>
    <property type="project" value="InterPro"/>
</dbReference>
<evidence type="ECO:0000313" key="5">
    <source>
        <dbReference type="Proteomes" id="UP000821866"/>
    </source>
</evidence>
<organism evidence="4 5">
    <name type="scientific">Rhipicephalus microplus</name>
    <name type="common">Cattle tick</name>
    <name type="synonym">Boophilus microplus</name>
    <dbReference type="NCBI Taxonomy" id="6941"/>
    <lineage>
        <taxon>Eukaryota</taxon>
        <taxon>Metazoa</taxon>
        <taxon>Ecdysozoa</taxon>
        <taxon>Arthropoda</taxon>
        <taxon>Chelicerata</taxon>
        <taxon>Arachnida</taxon>
        <taxon>Acari</taxon>
        <taxon>Parasitiformes</taxon>
        <taxon>Ixodida</taxon>
        <taxon>Ixodoidea</taxon>
        <taxon>Ixodidae</taxon>
        <taxon>Rhipicephalinae</taxon>
        <taxon>Rhipicephalus</taxon>
        <taxon>Boophilus</taxon>
    </lineage>
</organism>
<protein>
    <recommendedName>
        <fullName evidence="3">CCHC-type domain-containing protein</fullName>
    </recommendedName>
</protein>
<keyword evidence="5" id="KW-1185">Reference proteome</keyword>
<keyword evidence="1" id="KW-0863">Zinc-finger</keyword>
<feature type="compositionally biased region" description="Low complexity" evidence="2">
    <location>
        <begin position="122"/>
        <end position="136"/>
    </location>
</feature>
<evidence type="ECO:0000313" key="4">
    <source>
        <dbReference type="EMBL" id="KAH8042652.1"/>
    </source>
</evidence>
<dbReference type="EMBL" id="JABSTU010000001">
    <property type="protein sequence ID" value="KAH8042652.1"/>
    <property type="molecule type" value="Genomic_DNA"/>
</dbReference>
<dbReference type="InterPro" id="IPR036875">
    <property type="entry name" value="Znf_CCHC_sf"/>
</dbReference>
<sequence length="186" mass="19827">MRRPLPRETETRSTCRTRTRTPGRPPLPSSVNKNASSLLQRTRGYPIGEPPLRLANGHLVALKDRQNPPPPPVEGKGVVCFRCRERGHSARKCNAPQPTQGPARPLRNGLGHRDGSSGAIRPFAAPPVASASSKSPDATRKMEERMLSIGPTASVSPFDAKTGPLAGAAENGPCVQLSLEHIAAAR</sequence>
<reference evidence="4" key="2">
    <citation type="submission" date="2021-09" db="EMBL/GenBank/DDBJ databases">
        <authorList>
            <person name="Jia N."/>
            <person name="Wang J."/>
            <person name="Shi W."/>
            <person name="Du L."/>
            <person name="Sun Y."/>
            <person name="Zhan W."/>
            <person name="Jiang J."/>
            <person name="Wang Q."/>
            <person name="Zhang B."/>
            <person name="Ji P."/>
            <person name="Sakyi L.B."/>
            <person name="Cui X."/>
            <person name="Yuan T."/>
            <person name="Jiang B."/>
            <person name="Yang W."/>
            <person name="Lam T.T.-Y."/>
            <person name="Chang Q."/>
            <person name="Ding S."/>
            <person name="Wang X."/>
            <person name="Zhu J."/>
            <person name="Ruan X."/>
            <person name="Zhao L."/>
            <person name="Wei J."/>
            <person name="Que T."/>
            <person name="Du C."/>
            <person name="Cheng J."/>
            <person name="Dai P."/>
            <person name="Han X."/>
            <person name="Huang E."/>
            <person name="Gao Y."/>
            <person name="Liu J."/>
            <person name="Shao H."/>
            <person name="Ye R."/>
            <person name="Li L."/>
            <person name="Wei W."/>
            <person name="Wang X."/>
            <person name="Wang C."/>
            <person name="Huo Q."/>
            <person name="Li W."/>
            <person name="Guo W."/>
            <person name="Chen H."/>
            <person name="Chen S."/>
            <person name="Zhou L."/>
            <person name="Zhou L."/>
            <person name="Ni X."/>
            <person name="Tian J."/>
            <person name="Zhou Y."/>
            <person name="Sheng Y."/>
            <person name="Liu T."/>
            <person name="Pan Y."/>
            <person name="Xia L."/>
            <person name="Li J."/>
            <person name="Zhao F."/>
            <person name="Cao W."/>
        </authorList>
    </citation>
    <scope>NUCLEOTIDE SEQUENCE</scope>
    <source>
        <strain evidence="4">Rmic-2018</strain>
        <tissue evidence="4">Larvae</tissue>
    </source>
</reference>
<feature type="compositionally biased region" description="Basic and acidic residues" evidence="2">
    <location>
        <begin position="137"/>
        <end position="146"/>
    </location>
</feature>